<reference evidence="2 3" key="1">
    <citation type="journal article" date="2018" name="ISME J.">
        <title>Endosymbiont genomes yield clues of tubeworm success.</title>
        <authorList>
            <person name="Li Y."/>
            <person name="Liles M.R."/>
            <person name="Halanych K.M."/>
        </authorList>
    </citation>
    <scope>NUCLEOTIDE SEQUENCE [LARGE SCALE GENOMIC DNA]</scope>
    <source>
        <strain evidence="2">A1464</strain>
    </source>
</reference>
<organism evidence="2 3">
    <name type="scientific">endosymbiont of Galathealinum brachiosum</name>
    <dbReference type="NCBI Taxonomy" id="2200906"/>
    <lineage>
        <taxon>Bacteria</taxon>
        <taxon>Pseudomonadati</taxon>
        <taxon>Pseudomonadota</taxon>
        <taxon>Gammaproteobacteria</taxon>
        <taxon>sulfur-oxidizing symbionts</taxon>
    </lineage>
</organism>
<feature type="domain" description="N-acetyltransferase" evidence="1">
    <location>
        <begin position="1"/>
        <end position="146"/>
    </location>
</feature>
<dbReference type="InterPro" id="IPR000182">
    <property type="entry name" value="GNAT_dom"/>
</dbReference>
<dbReference type="AlphaFoldDB" id="A0A370DEY8"/>
<dbReference type="CDD" id="cd04301">
    <property type="entry name" value="NAT_SF"/>
    <property type="match status" value="1"/>
</dbReference>
<dbReference type="Proteomes" id="UP000254266">
    <property type="component" value="Unassembled WGS sequence"/>
</dbReference>
<protein>
    <submittedName>
        <fullName evidence="2">GNAT family N-acetyltransferase</fullName>
    </submittedName>
</protein>
<gene>
    <name evidence="2" type="ORF">DIZ80_11760</name>
</gene>
<dbReference type="SUPFAM" id="SSF55729">
    <property type="entry name" value="Acyl-CoA N-acyltransferases (Nat)"/>
    <property type="match status" value="1"/>
</dbReference>
<sequence length="178" mass="19854">MNLLPYNPDDTDEIQQLFTRVFSDSEGETEGQVIGNLVYNLMSGTKTQDLYGFVAIENEIIIGSIFFSPLTFKSKDNAFLLSPVAIDTSHQGKGIGQKLINYGINHLKEKGVELIFTYGDPMFYSKVGFSLISEKTIKAPHALTHPEGWLGQSLVDDEIKPITGTSYCVNAFNKSEYW</sequence>
<comment type="caution">
    <text evidence="2">The sequence shown here is derived from an EMBL/GenBank/DDBJ whole genome shotgun (WGS) entry which is preliminary data.</text>
</comment>
<name>A0A370DEY8_9GAMM</name>
<dbReference type="InterPro" id="IPR016181">
    <property type="entry name" value="Acyl_CoA_acyltransferase"/>
</dbReference>
<dbReference type="EMBL" id="QFXC01000011">
    <property type="protein sequence ID" value="RDH82934.1"/>
    <property type="molecule type" value="Genomic_DNA"/>
</dbReference>
<dbReference type="Pfam" id="PF13508">
    <property type="entry name" value="Acetyltransf_7"/>
    <property type="match status" value="1"/>
</dbReference>
<evidence type="ECO:0000313" key="2">
    <source>
        <dbReference type="EMBL" id="RDH82934.1"/>
    </source>
</evidence>
<dbReference type="GO" id="GO:0016747">
    <property type="term" value="F:acyltransferase activity, transferring groups other than amino-acyl groups"/>
    <property type="evidence" value="ECO:0007669"/>
    <property type="project" value="InterPro"/>
</dbReference>
<dbReference type="PROSITE" id="PS51186">
    <property type="entry name" value="GNAT"/>
    <property type="match status" value="1"/>
</dbReference>
<keyword evidence="3" id="KW-1185">Reference proteome</keyword>
<accession>A0A370DEY8</accession>
<evidence type="ECO:0000313" key="3">
    <source>
        <dbReference type="Proteomes" id="UP000254266"/>
    </source>
</evidence>
<evidence type="ECO:0000259" key="1">
    <source>
        <dbReference type="PROSITE" id="PS51186"/>
    </source>
</evidence>
<dbReference type="Gene3D" id="3.40.630.30">
    <property type="match status" value="1"/>
</dbReference>
<proteinExistence type="predicted"/>